<proteinExistence type="predicted"/>
<feature type="compositionally biased region" description="Low complexity" evidence="2">
    <location>
        <begin position="253"/>
        <end position="266"/>
    </location>
</feature>
<feature type="region of interest" description="Disordered" evidence="2">
    <location>
        <begin position="73"/>
        <end position="92"/>
    </location>
</feature>
<evidence type="ECO:0000256" key="1">
    <source>
        <dbReference type="SAM" id="Coils"/>
    </source>
</evidence>
<protein>
    <submittedName>
        <fullName evidence="3">Uncharacterized protein</fullName>
    </submittedName>
</protein>
<feature type="compositionally biased region" description="Basic and acidic residues" evidence="2">
    <location>
        <begin position="73"/>
        <end position="83"/>
    </location>
</feature>
<feature type="compositionally biased region" description="Basic and acidic residues" evidence="2">
    <location>
        <begin position="139"/>
        <end position="148"/>
    </location>
</feature>
<name>A0AAE0BX60_9CHLO</name>
<comment type="caution">
    <text evidence="3">The sequence shown here is derived from an EMBL/GenBank/DDBJ whole genome shotgun (WGS) entry which is preliminary data.</text>
</comment>
<organism evidence="3 4">
    <name type="scientific">Cymbomonas tetramitiformis</name>
    <dbReference type="NCBI Taxonomy" id="36881"/>
    <lineage>
        <taxon>Eukaryota</taxon>
        <taxon>Viridiplantae</taxon>
        <taxon>Chlorophyta</taxon>
        <taxon>Pyramimonadophyceae</taxon>
        <taxon>Pyramimonadales</taxon>
        <taxon>Pyramimonadaceae</taxon>
        <taxon>Cymbomonas</taxon>
    </lineage>
</organism>
<feature type="compositionally biased region" description="Polar residues" evidence="2">
    <location>
        <begin position="128"/>
        <end position="138"/>
    </location>
</feature>
<feature type="coiled-coil region" evidence="1">
    <location>
        <begin position="477"/>
        <end position="518"/>
    </location>
</feature>
<feature type="region of interest" description="Disordered" evidence="2">
    <location>
        <begin position="325"/>
        <end position="371"/>
    </location>
</feature>
<feature type="compositionally biased region" description="Basic and acidic residues" evidence="2">
    <location>
        <begin position="168"/>
        <end position="181"/>
    </location>
</feature>
<feature type="compositionally biased region" description="Low complexity" evidence="2">
    <location>
        <begin position="336"/>
        <end position="364"/>
    </location>
</feature>
<accession>A0AAE0BX60</accession>
<sequence length="557" mass="60530">MEEPSSAPVVGEDDLLEAQEEAAKLRTELYSTRRTLWDAKSGRSKAEAECSALNNQVMQLQQALEEAQWAQETAEKRAARSEEAAASSSKRCAEAEQAYAVALREREEAVAARQTAEGRAQAAEESCNRAQSAATTASADRHAIAGEREAWHRARDELSAQLRLSQRRAQELEEEQCRAEEESSALQAELEAVRSELELVQNGGVPRELEDGAEAGKRSPWEEERSQLLLDLEQERGKAASANRQLAQVQTPSSSASSSNKSSPVSAATGLVTLSRAGTGVRLCTLAQQEQQNLEDDLDDSAQDLADAKAQVLELQRELRAAQVSSAAVPAKPQDAADGSAASPSLPDAPSTSGEQEAAMAELQEQSKLREEQLNSQIKMLEATRRKLLGELDQQSLEIDRLFDETGLLAKGLSEAKAISETWEGQVQQSMAMNERLQEMLTEQAMWPVPGKSDSATDELPPEPSSGTAAGFTMEEAQKLEEQIIREKALSTKLQLKVDDLSVQLTKATAKLSDLQRTYHPLLGAIEGRLLQLKRNGEQSGAKPTEIIVPTVKPTEA</sequence>
<dbReference type="AlphaFoldDB" id="A0AAE0BX60"/>
<evidence type="ECO:0000256" key="2">
    <source>
        <dbReference type="SAM" id="MobiDB-lite"/>
    </source>
</evidence>
<feature type="region of interest" description="Disordered" evidence="2">
    <location>
        <begin position="166"/>
        <end position="266"/>
    </location>
</feature>
<dbReference type="PANTHER" id="PTHR48163">
    <property type="entry name" value="BNAC02G25670D PROTEIN"/>
    <property type="match status" value="1"/>
</dbReference>
<keyword evidence="1" id="KW-0175">Coiled coil</keyword>
<evidence type="ECO:0000313" key="3">
    <source>
        <dbReference type="EMBL" id="KAK3243510.1"/>
    </source>
</evidence>
<gene>
    <name evidence="3" type="ORF">CYMTET_46845</name>
</gene>
<dbReference type="Proteomes" id="UP001190700">
    <property type="component" value="Unassembled WGS sequence"/>
</dbReference>
<dbReference type="EMBL" id="LGRX02032810">
    <property type="protein sequence ID" value="KAK3243510.1"/>
    <property type="molecule type" value="Genomic_DNA"/>
</dbReference>
<feature type="region of interest" description="Disordered" evidence="2">
    <location>
        <begin position="536"/>
        <end position="557"/>
    </location>
</feature>
<evidence type="ECO:0000313" key="4">
    <source>
        <dbReference type="Proteomes" id="UP001190700"/>
    </source>
</evidence>
<keyword evidence="4" id="KW-1185">Reference proteome</keyword>
<feature type="region of interest" description="Disordered" evidence="2">
    <location>
        <begin position="113"/>
        <end position="148"/>
    </location>
</feature>
<feature type="coiled-coil region" evidence="1">
    <location>
        <begin position="284"/>
        <end position="325"/>
    </location>
</feature>
<reference evidence="3 4" key="1">
    <citation type="journal article" date="2015" name="Genome Biol. Evol.">
        <title>Comparative Genomics of a Bacterivorous Green Alga Reveals Evolutionary Causalities and Consequences of Phago-Mixotrophic Mode of Nutrition.</title>
        <authorList>
            <person name="Burns J.A."/>
            <person name="Paasch A."/>
            <person name="Narechania A."/>
            <person name="Kim E."/>
        </authorList>
    </citation>
    <scope>NUCLEOTIDE SEQUENCE [LARGE SCALE GENOMIC DNA]</scope>
    <source>
        <strain evidence="3 4">PLY_AMNH</strain>
    </source>
</reference>
<feature type="compositionally biased region" description="Basic and acidic residues" evidence="2">
    <location>
        <begin position="207"/>
        <end position="226"/>
    </location>
</feature>
<feature type="coiled-coil region" evidence="1">
    <location>
        <begin position="371"/>
        <end position="405"/>
    </location>
</feature>
<dbReference type="PANTHER" id="PTHR48163:SF2">
    <property type="entry name" value="EXPRESSED PROTEIN"/>
    <property type="match status" value="1"/>
</dbReference>
<feature type="compositionally biased region" description="Polar residues" evidence="2">
    <location>
        <begin position="242"/>
        <end position="252"/>
    </location>
</feature>